<protein>
    <recommendedName>
        <fullName evidence="3">Disks large homolog 5 N-terminal domain-containing protein</fullName>
    </recommendedName>
</protein>
<dbReference type="InterPro" id="IPR006907">
    <property type="entry name" value="DLG5_N"/>
</dbReference>
<feature type="compositionally biased region" description="Basic and acidic residues" evidence="2">
    <location>
        <begin position="91"/>
        <end position="127"/>
    </location>
</feature>
<evidence type="ECO:0000313" key="4">
    <source>
        <dbReference type="EMBL" id="KAK7797848.1"/>
    </source>
</evidence>
<evidence type="ECO:0000256" key="2">
    <source>
        <dbReference type="SAM" id="MobiDB-lite"/>
    </source>
</evidence>
<dbReference type="AlphaFoldDB" id="A0AAW0H5N3"/>
<proteinExistence type="predicted"/>
<dbReference type="Proteomes" id="UP001488838">
    <property type="component" value="Unassembled WGS sequence"/>
</dbReference>
<keyword evidence="1" id="KW-0175">Coiled coil</keyword>
<organism evidence="4 5">
    <name type="scientific">Myodes glareolus</name>
    <name type="common">Bank vole</name>
    <name type="synonym">Clethrionomys glareolus</name>
    <dbReference type="NCBI Taxonomy" id="447135"/>
    <lineage>
        <taxon>Eukaryota</taxon>
        <taxon>Metazoa</taxon>
        <taxon>Chordata</taxon>
        <taxon>Craniata</taxon>
        <taxon>Vertebrata</taxon>
        <taxon>Euteleostomi</taxon>
        <taxon>Mammalia</taxon>
        <taxon>Eutheria</taxon>
        <taxon>Euarchontoglires</taxon>
        <taxon>Glires</taxon>
        <taxon>Rodentia</taxon>
        <taxon>Myomorpha</taxon>
        <taxon>Muroidea</taxon>
        <taxon>Cricetidae</taxon>
        <taxon>Arvicolinae</taxon>
        <taxon>Myodes</taxon>
    </lineage>
</organism>
<evidence type="ECO:0000259" key="3">
    <source>
        <dbReference type="Pfam" id="PF04822"/>
    </source>
</evidence>
<gene>
    <name evidence="4" type="ORF">U0070_010612</name>
</gene>
<feature type="coiled-coil region" evidence="1">
    <location>
        <begin position="185"/>
        <end position="212"/>
    </location>
</feature>
<evidence type="ECO:0000256" key="1">
    <source>
        <dbReference type="SAM" id="Coils"/>
    </source>
</evidence>
<dbReference type="PANTHER" id="PTHR21558">
    <property type="entry name" value="SPEER/SPETEX"/>
    <property type="match status" value="1"/>
</dbReference>
<feature type="region of interest" description="Disordered" evidence="2">
    <location>
        <begin position="1"/>
        <end position="22"/>
    </location>
</feature>
<name>A0AAW0H5N3_MYOGA</name>
<dbReference type="EMBL" id="JBBHLL010000765">
    <property type="protein sequence ID" value="KAK7797848.1"/>
    <property type="molecule type" value="Genomic_DNA"/>
</dbReference>
<keyword evidence="5" id="KW-1185">Reference proteome</keyword>
<comment type="caution">
    <text evidence="4">The sequence shown here is derived from an EMBL/GenBank/DDBJ whole genome shotgun (WGS) entry which is preliminary data.</text>
</comment>
<reference evidence="4 5" key="1">
    <citation type="journal article" date="2023" name="bioRxiv">
        <title>Conserved and derived expression patterns and positive selection on dental genes reveal complex evolutionary context of ever-growing rodent molars.</title>
        <authorList>
            <person name="Calamari Z.T."/>
            <person name="Song A."/>
            <person name="Cohen E."/>
            <person name="Akter M."/>
            <person name="Roy R.D."/>
            <person name="Hallikas O."/>
            <person name="Christensen M.M."/>
            <person name="Li P."/>
            <person name="Marangoni P."/>
            <person name="Jernvall J."/>
            <person name="Klein O.D."/>
        </authorList>
    </citation>
    <scope>NUCLEOTIDE SEQUENCE [LARGE SCALE GENOMIC DNA]</scope>
    <source>
        <strain evidence="4">V071</strain>
    </source>
</reference>
<evidence type="ECO:0000313" key="5">
    <source>
        <dbReference type="Proteomes" id="UP001488838"/>
    </source>
</evidence>
<feature type="domain" description="Disks large homolog 5 N-terminal" evidence="3">
    <location>
        <begin position="44"/>
        <end position="117"/>
    </location>
</feature>
<sequence length="285" mass="33596">MREVRRLGGIETTEADTAGRSQEYEEHCGWTDGGEWSTGKARTSASLTEQEQQMNKVHELTLQLQMMTNERNELRAILANYTNNAVNNRQNSEREELKMDHQKETSELEKFPKEISQDSSRSKELTEKTNSYSRHLRERTQMKEKVGMLREDNRKLRQEQIFLQKSCEETKRLCEEDLEKIYDLLTKQQQGHQRLEEQLQSLLKQKELVTQQKNLAVKLQHHFTESQTRFEYLQHEMKQTTAQEEIFLQIELLQQELMCQASEPPLSPIPTNHGIHSFAKAVHRL</sequence>
<dbReference type="Pfam" id="PF04822">
    <property type="entry name" value="Takusan"/>
    <property type="match status" value="1"/>
</dbReference>
<feature type="region of interest" description="Disordered" evidence="2">
    <location>
        <begin position="88"/>
        <end position="131"/>
    </location>
</feature>
<accession>A0AAW0H5N3</accession>